<dbReference type="STRING" id="6265.A0A0B2VGL3"/>
<dbReference type="InterPro" id="IPR050799">
    <property type="entry name" value="ZIP_Transporter"/>
</dbReference>
<dbReference type="GO" id="GO:0140410">
    <property type="term" value="F:monoatomic cation:bicarbonate symporter activity"/>
    <property type="evidence" value="ECO:0007669"/>
    <property type="project" value="TreeGrafter"/>
</dbReference>
<dbReference type="InterPro" id="IPR003689">
    <property type="entry name" value="ZIP"/>
</dbReference>
<evidence type="ECO:0000256" key="5">
    <source>
        <dbReference type="ARBA" id="ARBA00023136"/>
    </source>
</evidence>
<keyword evidence="4 6" id="KW-1133">Transmembrane helix</keyword>
<protein>
    <submittedName>
        <fullName evidence="7">Zinc transporter ZIP12</fullName>
    </submittedName>
</protein>
<dbReference type="GO" id="GO:0005385">
    <property type="term" value="F:zinc ion transmembrane transporter activity"/>
    <property type="evidence" value="ECO:0007669"/>
    <property type="project" value="TreeGrafter"/>
</dbReference>
<dbReference type="PANTHER" id="PTHR12191:SF37">
    <property type="entry name" value="ZINC TRANSPORTER FOI"/>
    <property type="match status" value="1"/>
</dbReference>
<proteinExistence type="inferred from homology"/>
<feature type="transmembrane region" description="Helical" evidence="6">
    <location>
        <begin position="266"/>
        <end position="289"/>
    </location>
</feature>
<keyword evidence="5 6" id="KW-0472">Membrane</keyword>
<evidence type="ECO:0000256" key="6">
    <source>
        <dbReference type="SAM" id="Phobius"/>
    </source>
</evidence>
<organism evidence="7 8">
    <name type="scientific">Toxocara canis</name>
    <name type="common">Canine roundworm</name>
    <dbReference type="NCBI Taxonomy" id="6265"/>
    <lineage>
        <taxon>Eukaryota</taxon>
        <taxon>Metazoa</taxon>
        <taxon>Ecdysozoa</taxon>
        <taxon>Nematoda</taxon>
        <taxon>Chromadorea</taxon>
        <taxon>Rhabditida</taxon>
        <taxon>Spirurina</taxon>
        <taxon>Ascaridomorpha</taxon>
        <taxon>Ascaridoidea</taxon>
        <taxon>Toxocaridae</taxon>
        <taxon>Toxocara</taxon>
    </lineage>
</organism>
<dbReference type="GO" id="GO:0005886">
    <property type="term" value="C:plasma membrane"/>
    <property type="evidence" value="ECO:0007669"/>
    <property type="project" value="TreeGrafter"/>
</dbReference>
<dbReference type="Pfam" id="PF02535">
    <property type="entry name" value="Zip"/>
    <property type="match status" value="1"/>
</dbReference>
<evidence type="ECO:0000256" key="4">
    <source>
        <dbReference type="ARBA" id="ARBA00022989"/>
    </source>
</evidence>
<evidence type="ECO:0000313" key="7">
    <source>
        <dbReference type="EMBL" id="KHN80668.1"/>
    </source>
</evidence>
<feature type="transmembrane region" description="Helical" evidence="6">
    <location>
        <begin position="295"/>
        <end position="314"/>
    </location>
</feature>
<sequence>MVVQQAFRGDAVLWGLISITVVSLLSLTGAAILPLIKGTSRSRWMNVFIALAVATLSSDAILHILPQVLGVHSNHKHSEGSAEADAIIVDHEEVPGLNITAVEHDCDHDHAHEHEHSSSQKEVLTKLSAVLFAIYVLYVVEFVASRGLRKRSRKVHHNDTASNNSQNSWADVEKPIDQIINGQAKTSSGLSNDPVVFCGLRSTAVMILFGDGVHNFIDGVAVGASFAVSPRLGLTTSIAVVCHELPHEVGDFAVLLESGLSVCRALVLNLLSALTAFAGLFVGLASINIESALEWLLALIAGMFLYVAWLDMLVHLRAEVTNTDPWYLTLILQSFGFIGGFIIIFVIGWFEDDILAL</sequence>
<feature type="transmembrane region" description="Helical" evidence="6">
    <location>
        <begin position="326"/>
        <end position="350"/>
    </location>
</feature>
<dbReference type="OMA" id="EFISASH"/>
<gene>
    <name evidence="7" type="primary">SLC39A12</name>
    <name evidence="7" type="ORF">Tcan_07150</name>
</gene>
<evidence type="ECO:0000256" key="2">
    <source>
        <dbReference type="ARBA" id="ARBA00006939"/>
    </source>
</evidence>
<reference evidence="7 8" key="1">
    <citation type="submission" date="2014-11" db="EMBL/GenBank/DDBJ databases">
        <title>Genetic blueprint of the zoonotic pathogen Toxocara canis.</title>
        <authorList>
            <person name="Zhu X.-Q."/>
            <person name="Korhonen P.K."/>
            <person name="Cai H."/>
            <person name="Young N.D."/>
            <person name="Nejsum P."/>
            <person name="von Samson-Himmelstjerna G."/>
            <person name="Boag P.R."/>
            <person name="Tan P."/>
            <person name="Li Q."/>
            <person name="Min J."/>
            <person name="Yang Y."/>
            <person name="Wang X."/>
            <person name="Fang X."/>
            <person name="Hall R.S."/>
            <person name="Hofmann A."/>
            <person name="Sternberg P.W."/>
            <person name="Jex A.R."/>
            <person name="Gasser R.B."/>
        </authorList>
    </citation>
    <scope>NUCLEOTIDE SEQUENCE [LARGE SCALE GENOMIC DNA]</scope>
    <source>
        <strain evidence="7">PN_DK_2014</strain>
    </source>
</reference>
<dbReference type="OrthoDB" id="200954at2759"/>
<dbReference type="Proteomes" id="UP000031036">
    <property type="component" value="Unassembled WGS sequence"/>
</dbReference>
<feature type="transmembrane region" description="Helical" evidence="6">
    <location>
        <begin position="47"/>
        <end position="65"/>
    </location>
</feature>
<dbReference type="PANTHER" id="PTHR12191">
    <property type="entry name" value="SOLUTE CARRIER FAMILY 39"/>
    <property type="match status" value="1"/>
</dbReference>
<feature type="transmembrane region" description="Helical" evidence="6">
    <location>
        <begin position="123"/>
        <end position="144"/>
    </location>
</feature>
<keyword evidence="3 6" id="KW-0812">Transmembrane</keyword>
<accession>A0A0B2VGL3</accession>
<dbReference type="GO" id="GO:0071578">
    <property type="term" value="P:zinc ion import across plasma membrane"/>
    <property type="evidence" value="ECO:0007669"/>
    <property type="project" value="TreeGrafter"/>
</dbReference>
<feature type="transmembrane region" description="Helical" evidence="6">
    <location>
        <begin position="12"/>
        <end position="35"/>
    </location>
</feature>
<comment type="caution">
    <text evidence="7">The sequence shown here is derived from an EMBL/GenBank/DDBJ whole genome shotgun (WGS) entry which is preliminary data.</text>
</comment>
<evidence type="ECO:0000256" key="1">
    <source>
        <dbReference type="ARBA" id="ARBA00004141"/>
    </source>
</evidence>
<evidence type="ECO:0000313" key="8">
    <source>
        <dbReference type="Proteomes" id="UP000031036"/>
    </source>
</evidence>
<comment type="similarity">
    <text evidence="2">Belongs to the ZIP transporter (TC 2.A.5) family.</text>
</comment>
<dbReference type="AlphaFoldDB" id="A0A0B2VGL3"/>
<comment type="subcellular location">
    <subcellularLocation>
        <location evidence="1">Membrane</location>
        <topology evidence="1">Multi-pass membrane protein</topology>
    </subcellularLocation>
</comment>
<evidence type="ECO:0000256" key="3">
    <source>
        <dbReference type="ARBA" id="ARBA00022692"/>
    </source>
</evidence>
<dbReference type="EMBL" id="JPKZ01001696">
    <property type="protein sequence ID" value="KHN80668.1"/>
    <property type="molecule type" value="Genomic_DNA"/>
</dbReference>
<dbReference type="GO" id="GO:0030003">
    <property type="term" value="P:intracellular monoatomic cation homeostasis"/>
    <property type="evidence" value="ECO:0007669"/>
    <property type="project" value="TreeGrafter"/>
</dbReference>
<name>A0A0B2VGL3_TOXCA</name>
<keyword evidence="8" id="KW-1185">Reference proteome</keyword>